<dbReference type="GO" id="GO:0020037">
    <property type="term" value="F:heme binding"/>
    <property type="evidence" value="ECO:0000318"/>
    <property type="project" value="GO_Central"/>
</dbReference>
<dbReference type="PRINTS" id="PR00385">
    <property type="entry name" value="P450"/>
</dbReference>
<keyword evidence="3 5" id="KW-0408">Iron</keyword>
<dbReference type="PROSITE" id="PS00086">
    <property type="entry name" value="CYTOCHROME_P450"/>
    <property type="match status" value="1"/>
</dbReference>
<dbReference type="InterPro" id="IPR000535">
    <property type="entry name" value="MSP_dom"/>
</dbReference>
<accession>A0A2A6BLN1</accession>
<keyword evidence="2 5" id="KW-0479">Metal-binding</keyword>
<gene>
    <name evidence="6" type="primary">WBGene00098124</name>
</gene>
<comment type="cofactor">
    <cofactor evidence="5">
        <name>heme</name>
        <dbReference type="ChEBI" id="CHEBI:30413"/>
    </cofactor>
</comment>
<keyword evidence="4" id="KW-0560">Oxidoreductase</keyword>
<dbReference type="InterPro" id="IPR036396">
    <property type="entry name" value="Cyt_P450_sf"/>
</dbReference>
<evidence type="ECO:0000256" key="5">
    <source>
        <dbReference type="PIRSR" id="PIRSR602401-1"/>
    </source>
</evidence>
<evidence type="ECO:0000256" key="3">
    <source>
        <dbReference type="ARBA" id="ARBA00023004"/>
    </source>
</evidence>
<evidence type="ECO:0000313" key="7">
    <source>
        <dbReference type="Proteomes" id="UP000005239"/>
    </source>
</evidence>
<dbReference type="Pfam" id="PF00635">
    <property type="entry name" value="Motile_Sperm"/>
    <property type="match status" value="1"/>
</dbReference>
<dbReference type="GO" id="GO:0005737">
    <property type="term" value="C:cytoplasm"/>
    <property type="evidence" value="ECO:0000318"/>
    <property type="project" value="GO_Central"/>
</dbReference>
<accession>A0A8R1U896</accession>
<dbReference type="InterPro" id="IPR050182">
    <property type="entry name" value="Cytochrome_P450_fam2"/>
</dbReference>
<dbReference type="GO" id="GO:0006082">
    <property type="term" value="P:organic acid metabolic process"/>
    <property type="evidence" value="ECO:0000318"/>
    <property type="project" value="GO_Central"/>
</dbReference>
<keyword evidence="4" id="KW-0503">Monooxygenase</keyword>
<dbReference type="InterPro" id="IPR008962">
    <property type="entry name" value="PapD-like_sf"/>
</dbReference>
<keyword evidence="7" id="KW-1185">Reference proteome</keyword>
<evidence type="ECO:0000256" key="4">
    <source>
        <dbReference type="ARBA" id="ARBA00023033"/>
    </source>
</evidence>
<comment type="similarity">
    <text evidence="1">Belongs to the cytochrome P450 family.</text>
</comment>
<dbReference type="GO" id="GO:0006805">
    <property type="term" value="P:xenobiotic metabolic process"/>
    <property type="evidence" value="ECO:0000318"/>
    <property type="project" value="GO_Central"/>
</dbReference>
<evidence type="ECO:0000256" key="2">
    <source>
        <dbReference type="ARBA" id="ARBA00022723"/>
    </source>
</evidence>
<dbReference type="GO" id="GO:0005506">
    <property type="term" value="F:iron ion binding"/>
    <property type="evidence" value="ECO:0007669"/>
    <property type="project" value="InterPro"/>
</dbReference>
<dbReference type="PANTHER" id="PTHR24300:SF338">
    <property type="entry name" value="CYTOCHROME P450 CYP36A1-RELATED"/>
    <property type="match status" value="1"/>
</dbReference>
<reference evidence="6" key="2">
    <citation type="submission" date="2022-06" db="UniProtKB">
        <authorList>
            <consortium name="EnsemblMetazoa"/>
        </authorList>
    </citation>
    <scope>IDENTIFICATION</scope>
    <source>
        <strain evidence="6">PS312</strain>
    </source>
</reference>
<dbReference type="Gene3D" id="2.60.40.10">
    <property type="entry name" value="Immunoglobulins"/>
    <property type="match status" value="1"/>
</dbReference>
<reference evidence="7" key="1">
    <citation type="journal article" date="2008" name="Nat. Genet.">
        <title>The Pristionchus pacificus genome provides a unique perspective on nematode lifestyle and parasitism.</title>
        <authorList>
            <person name="Dieterich C."/>
            <person name="Clifton S.W."/>
            <person name="Schuster L.N."/>
            <person name="Chinwalla A."/>
            <person name="Delehaunty K."/>
            <person name="Dinkelacker I."/>
            <person name="Fulton L."/>
            <person name="Fulton R."/>
            <person name="Godfrey J."/>
            <person name="Minx P."/>
            <person name="Mitreva M."/>
            <person name="Roeseler W."/>
            <person name="Tian H."/>
            <person name="Witte H."/>
            <person name="Yang S.P."/>
            <person name="Wilson R.K."/>
            <person name="Sommer R.J."/>
        </authorList>
    </citation>
    <scope>NUCLEOTIDE SEQUENCE [LARGE SCALE GENOMIC DNA]</scope>
    <source>
        <strain evidence="7">PS312</strain>
    </source>
</reference>
<dbReference type="GO" id="GO:0016712">
    <property type="term" value="F:oxidoreductase activity, acting on paired donors, with incorporation or reduction of molecular oxygen, reduced flavin or flavoprotein as one donor, and incorporation of one atom of oxygen"/>
    <property type="evidence" value="ECO:0000318"/>
    <property type="project" value="GO_Central"/>
</dbReference>
<dbReference type="FunFam" id="1.10.630.10:FF:000122">
    <property type="entry name" value="Cytochrome P450"/>
    <property type="match status" value="1"/>
</dbReference>
<dbReference type="PANTHER" id="PTHR24300">
    <property type="entry name" value="CYTOCHROME P450 508A4-RELATED"/>
    <property type="match status" value="1"/>
</dbReference>
<dbReference type="AlphaFoldDB" id="A0A2A6BLN1"/>
<organism evidence="6 7">
    <name type="scientific">Pristionchus pacificus</name>
    <name type="common">Parasitic nematode worm</name>
    <dbReference type="NCBI Taxonomy" id="54126"/>
    <lineage>
        <taxon>Eukaryota</taxon>
        <taxon>Metazoa</taxon>
        <taxon>Ecdysozoa</taxon>
        <taxon>Nematoda</taxon>
        <taxon>Chromadorea</taxon>
        <taxon>Rhabditida</taxon>
        <taxon>Rhabditina</taxon>
        <taxon>Diplogasteromorpha</taxon>
        <taxon>Diplogasteroidea</taxon>
        <taxon>Neodiplogasteridae</taxon>
        <taxon>Pristionchus</taxon>
    </lineage>
</organism>
<evidence type="ECO:0000256" key="1">
    <source>
        <dbReference type="ARBA" id="ARBA00010617"/>
    </source>
</evidence>
<dbReference type="SUPFAM" id="SSF49354">
    <property type="entry name" value="PapD-like"/>
    <property type="match status" value="1"/>
</dbReference>
<dbReference type="InterPro" id="IPR017972">
    <property type="entry name" value="Cyt_P450_CS"/>
</dbReference>
<feature type="binding site" description="axial binding residue" evidence="5">
    <location>
        <position position="435"/>
    </location>
    <ligand>
        <name>heme</name>
        <dbReference type="ChEBI" id="CHEBI:30413"/>
    </ligand>
    <ligandPart>
        <name>Fe</name>
        <dbReference type="ChEBI" id="CHEBI:18248"/>
    </ligandPart>
</feature>
<dbReference type="Proteomes" id="UP000005239">
    <property type="component" value="Unassembled WGS sequence"/>
</dbReference>
<sequence>MLVIILLLVSFVAYYFGINRILGLPPGPPPLPIIGNMLSFQWDIDKVLLDWKARYGRIFTVWLPYPMVVIGDYKVLQEHVVKNGDVFLAKKNPEQLMEVMSWGLHGLVFEDNSMVKEQRKFALKSLHEIGFGSAALEDTVHHYAQEIVSRWKKSGDENVDVTENIMRAVGNIVWNIAFGITLDFDNPLLIKFRESQQEILPLMAGPFMMFLETFPALRHLDFLFGNTIKRIKTLSDETNGYLEEAIKTTESSFNADNQPSCYVEAFLIEQKKRKESGKDEGNFHHTQLLFSTASLWGAGFDTTVSILRQCCIELINFPEVQKKLQNEMDQVIGDRRVRYDDQKQMPYMCAFLQETYRLSNVLPLNFLRKTTQDTEIEGHRIVEGTTILPQYSMVHSDPKEFERPHYFCPERHLNEDGAFIKDPRITPFSVGKRVCLGETLARMEIFVMFSCFVQSCNFTPIGKITILEKEKAEIKEELEKNSNTFAVCLAIKNGKIKQLESAITAVTDEADNKCGRDTQIETPSLRLIITSQMNIPKKDWTINQCFAISPSHDLPLIRLGDSTRLVGIIVVQNTSTRSLMFKVKAESQEKFFIFPSRGKIVPGETEIMIVIAHVKNEDPFTFKGEKIELRAIQNDSTNFDEFRELWSQTAQERRAKHDLFCMKPDINSDLNIARKRSITIEDRNGTPAIQEEPTTMNECDQLKIRILEVEAELVNSKSQSDEFISIIRVLQEENAESTKTMEILKRKMEVMKRTLQRYGHFSDF</sequence>
<evidence type="ECO:0000313" key="6">
    <source>
        <dbReference type="EnsemblMetazoa" id="PPA08570.1"/>
    </source>
</evidence>
<dbReference type="PRINTS" id="PR00463">
    <property type="entry name" value="EP450I"/>
</dbReference>
<name>A0A2A6BLN1_PRIPA</name>
<proteinExistence type="inferred from homology"/>
<protein>
    <submittedName>
        <fullName evidence="6">Major sperm protein</fullName>
    </submittedName>
</protein>
<keyword evidence="5" id="KW-0349">Heme</keyword>
<dbReference type="PROSITE" id="PS50202">
    <property type="entry name" value="MSP"/>
    <property type="match status" value="1"/>
</dbReference>
<dbReference type="InterPro" id="IPR013783">
    <property type="entry name" value="Ig-like_fold"/>
</dbReference>
<dbReference type="SUPFAM" id="SSF48264">
    <property type="entry name" value="Cytochrome P450"/>
    <property type="match status" value="1"/>
</dbReference>
<dbReference type="EnsemblMetazoa" id="PPA08570.1">
    <property type="protein sequence ID" value="PPA08570.1"/>
    <property type="gene ID" value="WBGene00098124"/>
</dbReference>
<dbReference type="Gene3D" id="1.10.630.10">
    <property type="entry name" value="Cytochrome P450"/>
    <property type="match status" value="1"/>
</dbReference>
<dbReference type="InterPro" id="IPR001128">
    <property type="entry name" value="Cyt_P450"/>
</dbReference>
<dbReference type="Pfam" id="PF00067">
    <property type="entry name" value="p450"/>
    <property type="match status" value="1"/>
</dbReference>
<dbReference type="InterPro" id="IPR002401">
    <property type="entry name" value="Cyt_P450_E_grp-I"/>
</dbReference>